<keyword evidence="1" id="KW-0472">Membrane</keyword>
<keyword evidence="3" id="KW-1185">Reference proteome</keyword>
<feature type="transmembrane region" description="Helical" evidence="1">
    <location>
        <begin position="112"/>
        <end position="135"/>
    </location>
</feature>
<keyword evidence="1" id="KW-0812">Transmembrane</keyword>
<keyword evidence="1" id="KW-1133">Transmembrane helix</keyword>
<comment type="caution">
    <text evidence="2">The sequence shown here is derived from an EMBL/GenBank/DDBJ whole genome shotgun (WGS) entry which is preliminary data.</text>
</comment>
<dbReference type="RefSeq" id="WP_380763056.1">
    <property type="nucleotide sequence ID" value="NZ_JBHSRF010000116.1"/>
</dbReference>
<organism evidence="2 3">
    <name type="scientific">Sphaerisporangium aureirubrum</name>
    <dbReference type="NCBI Taxonomy" id="1544736"/>
    <lineage>
        <taxon>Bacteria</taxon>
        <taxon>Bacillati</taxon>
        <taxon>Actinomycetota</taxon>
        <taxon>Actinomycetes</taxon>
        <taxon>Streptosporangiales</taxon>
        <taxon>Streptosporangiaceae</taxon>
        <taxon>Sphaerisporangium</taxon>
    </lineage>
</organism>
<gene>
    <name evidence="2" type="ORF">ACFP1K_38535</name>
</gene>
<feature type="transmembrane region" description="Helical" evidence="1">
    <location>
        <begin position="142"/>
        <end position="160"/>
    </location>
</feature>
<reference evidence="3" key="1">
    <citation type="journal article" date="2019" name="Int. J. Syst. Evol. Microbiol.">
        <title>The Global Catalogue of Microorganisms (GCM) 10K type strain sequencing project: providing services to taxonomists for standard genome sequencing and annotation.</title>
        <authorList>
            <consortium name="The Broad Institute Genomics Platform"/>
            <consortium name="The Broad Institute Genome Sequencing Center for Infectious Disease"/>
            <person name="Wu L."/>
            <person name="Ma J."/>
        </authorList>
    </citation>
    <scope>NUCLEOTIDE SEQUENCE [LARGE SCALE GENOMIC DNA]</scope>
    <source>
        <strain evidence="3">JCM 30346</strain>
    </source>
</reference>
<dbReference type="Proteomes" id="UP001596137">
    <property type="component" value="Unassembled WGS sequence"/>
</dbReference>
<accession>A0ABW1NUW4</accession>
<evidence type="ECO:0000313" key="3">
    <source>
        <dbReference type="Proteomes" id="UP001596137"/>
    </source>
</evidence>
<dbReference type="EMBL" id="JBHSRF010000116">
    <property type="protein sequence ID" value="MFC6087115.1"/>
    <property type="molecule type" value="Genomic_DNA"/>
</dbReference>
<protein>
    <submittedName>
        <fullName evidence="2">Uncharacterized protein</fullName>
    </submittedName>
</protein>
<name>A0ABW1NUW4_9ACTN</name>
<sequence>MRVTPAPDMTFTGMVVLVAGVGLLRLVDAAVHDLDMRTVLTFRRAPVALLGGRPGGVGRRWVHALCWGSAAVMLWSGGTRPWVRLRVRGSGGETAELLSLWEVPGAGLGGDVAAAAEVTLGLLGVTCLLMLVVAAQPTRRTAPLAVLTAVGVVRGAAWLQEAASGLRDRDPAAYLEVLPGVTGMVSGLTAIAVVLVALVVVTPRERDLAAGTR</sequence>
<proteinExistence type="predicted"/>
<evidence type="ECO:0000256" key="1">
    <source>
        <dbReference type="SAM" id="Phobius"/>
    </source>
</evidence>
<evidence type="ECO:0000313" key="2">
    <source>
        <dbReference type="EMBL" id="MFC6087115.1"/>
    </source>
</evidence>
<feature type="transmembrane region" description="Helical" evidence="1">
    <location>
        <begin position="180"/>
        <end position="201"/>
    </location>
</feature>